<dbReference type="Proteomes" id="UP001595833">
    <property type="component" value="Unassembled WGS sequence"/>
</dbReference>
<comment type="caution">
    <text evidence="2">The sequence shown here is derived from an EMBL/GenBank/DDBJ whole genome shotgun (WGS) entry which is preliminary data.</text>
</comment>
<feature type="domain" description="Novel STAND NTPase 1" evidence="1">
    <location>
        <begin position="7"/>
        <end position="141"/>
    </location>
</feature>
<accession>A0ABV9Y6F2</accession>
<proteinExistence type="predicted"/>
<dbReference type="Pfam" id="PF20703">
    <property type="entry name" value="nSTAND1"/>
    <property type="match status" value="1"/>
</dbReference>
<evidence type="ECO:0000313" key="2">
    <source>
        <dbReference type="EMBL" id="MFC5057222.1"/>
    </source>
</evidence>
<keyword evidence="3" id="KW-1185">Reference proteome</keyword>
<dbReference type="InterPro" id="IPR049052">
    <property type="entry name" value="nSTAND1"/>
</dbReference>
<dbReference type="InterPro" id="IPR027417">
    <property type="entry name" value="P-loop_NTPase"/>
</dbReference>
<organism evidence="2 3">
    <name type="scientific">Saccharothrix xinjiangensis</name>
    <dbReference type="NCBI Taxonomy" id="204798"/>
    <lineage>
        <taxon>Bacteria</taxon>
        <taxon>Bacillati</taxon>
        <taxon>Actinomycetota</taxon>
        <taxon>Actinomycetes</taxon>
        <taxon>Pseudonocardiales</taxon>
        <taxon>Pseudonocardiaceae</taxon>
        <taxon>Saccharothrix</taxon>
    </lineage>
</organism>
<dbReference type="Gene3D" id="3.40.50.300">
    <property type="entry name" value="P-loop containing nucleotide triphosphate hydrolases"/>
    <property type="match status" value="1"/>
</dbReference>
<name>A0ABV9Y6F2_9PSEU</name>
<protein>
    <recommendedName>
        <fullName evidence="1">Novel STAND NTPase 1 domain-containing protein</fullName>
    </recommendedName>
</protein>
<dbReference type="RefSeq" id="WP_380647704.1">
    <property type="nucleotide sequence ID" value="NZ_JBHSJB010000027.1"/>
</dbReference>
<evidence type="ECO:0000313" key="3">
    <source>
        <dbReference type="Proteomes" id="UP001595833"/>
    </source>
</evidence>
<dbReference type="EMBL" id="JBHSJB010000027">
    <property type="protein sequence ID" value="MFC5057222.1"/>
    <property type="molecule type" value="Genomic_DNA"/>
</dbReference>
<evidence type="ECO:0000259" key="1">
    <source>
        <dbReference type="Pfam" id="PF20703"/>
    </source>
</evidence>
<sequence length="246" mass="25534">MTWGWDAAQADDAAWFCGRDDEVDELVARVGAGRFVAVFGPSRSGESSLLRAGLAPRLTAGGPVVLLTPGHDPLGECAAHLARLVGATAGAVRADLAADRLNLHRLVRQALVDRPAEAEPALVVDQFEELFTLCGDERVRHAGEVAADTTDLVVISSLNEGSGGTGVSPDGAFAATRGRDATTHLWDLTDPRRPRRGGILPGANALFTFGGDGALVATPDRRRRSGSPSTPPGAAAFAADRLLVTG</sequence>
<reference evidence="3" key="1">
    <citation type="journal article" date="2019" name="Int. J. Syst. Evol. Microbiol.">
        <title>The Global Catalogue of Microorganisms (GCM) 10K type strain sequencing project: providing services to taxonomists for standard genome sequencing and annotation.</title>
        <authorList>
            <consortium name="The Broad Institute Genomics Platform"/>
            <consortium name="The Broad Institute Genome Sequencing Center for Infectious Disease"/>
            <person name="Wu L."/>
            <person name="Ma J."/>
        </authorList>
    </citation>
    <scope>NUCLEOTIDE SEQUENCE [LARGE SCALE GENOMIC DNA]</scope>
    <source>
        <strain evidence="3">KCTC 12848</strain>
    </source>
</reference>
<gene>
    <name evidence="2" type="ORF">ACFPFM_26185</name>
</gene>